<keyword evidence="5 15" id="KW-0963">Cytoplasm</keyword>
<evidence type="ECO:0000256" key="5">
    <source>
        <dbReference type="ARBA" id="ARBA00022490"/>
    </source>
</evidence>
<comment type="function">
    <text evidence="2 15">Catalyzes the phosphorylation of D-fructose 6-phosphate to fructose 1,6-bisphosphate by ATP, the first committing step of glycolysis.</text>
</comment>
<dbReference type="InterPro" id="IPR035966">
    <property type="entry name" value="PKF_sf"/>
</dbReference>
<comment type="cofactor">
    <cofactor evidence="1 15">
        <name>Mg(2+)</name>
        <dbReference type="ChEBI" id="CHEBI:18420"/>
    </cofactor>
</comment>
<protein>
    <recommendedName>
        <fullName evidence="15">ATP-dependent 6-phosphofructokinase</fullName>
        <shortName evidence="15">ATP-PFK</shortName>
        <shortName evidence="15">Phosphofructokinase</shortName>
        <ecNumber evidence="15">2.7.1.11</ecNumber>
    </recommendedName>
    <alternativeName>
        <fullName evidence="15">Phosphohexokinase</fullName>
    </alternativeName>
</protein>
<accession>A0A0R1ML78</accession>
<evidence type="ECO:0000256" key="1">
    <source>
        <dbReference type="ARBA" id="ARBA00001946"/>
    </source>
</evidence>
<dbReference type="UniPathway" id="UPA00109">
    <property type="reaction ID" value="UER00182"/>
</dbReference>
<dbReference type="GO" id="GO:0070095">
    <property type="term" value="F:fructose-6-phosphate binding"/>
    <property type="evidence" value="ECO:0007669"/>
    <property type="project" value="TreeGrafter"/>
</dbReference>
<dbReference type="GO" id="GO:0048029">
    <property type="term" value="F:monosaccharide binding"/>
    <property type="evidence" value="ECO:0007669"/>
    <property type="project" value="TreeGrafter"/>
</dbReference>
<dbReference type="PANTHER" id="PTHR13697">
    <property type="entry name" value="PHOSPHOFRUCTOKINASE"/>
    <property type="match status" value="1"/>
</dbReference>
<dbReference type="AlphaFoldDB" id="A0A0R1ML78"/>
<dbReference type="NCBIfam" id="NF002872">
    <property type="entry name" value="PRK03202.1"/>
    <property type="match status" value="1"/>
</dbReference>
<dbReference type="PROSITE" id="PS00433">
    <property type="entry name" value="PHOSPHOFRUCTOKINASE"/>
    <property type="match status" value="1"/>
</dbReference>
<evidence type="ECO:0000256" key="4">
    <source>
        <dbReference type="ARBA" id="ARBA00004679"/>
    </source>
</evidence>
<feature type="binding site" evidence="15">
    <location>
        <begin position="75"/>
        <end position="76"/>
    </location>
    <ligand>
        <name>ATP</name>
        <dbReference type="ChEBI" id="CHEBI:30616"/>
    </ligand>
</feature>
<dbReference type="HAMAP" id="MF_00339">
    <property type="entry name" value="Phosphofructokinase_I_B1"/>
    <property type="match status" value="1"/>
</dbReference>
<feature type="binding site" description="in other chain" evidence="15">
    <location>
        <begin position="128"/>
        <end position="130"/>
    </location>
    <ligand>
        <name>substrate</name>
        <note>ligand shared between dimeric partners</note>
    </ligand>
</feature>
<name>A0A0R1ML78_9LACO</name>
<evidence type="ECO:0000256" key="2">
    <source>
        <dbReference type="ARBA" id="ARBA00002659"/>
    </source>
</evidence>
<keyword evidence="6 15" id="KW-0021">Allosteric enzyme</keyword>
<dbReference type="PRINTS" id="PR00476">
    <property type="entry name" value="PHFRCTKINASE"/>
</dbReference>
<dbReference type="EMBL" id="AZDX01000001">
    <property type="protein sequence ID" value="KRL08249.1"/>
    <property type="molecule type" value="Genomic_DNA"/>
</dbReference>
<dbReference type="EC" id="2.7.1.11" evidence="15"/>
<comment type="subunit">
    <text evidence="15">Homotetramer.</text>
</comment>
<evidence type="ECO:0000256" key="8">
    <source>
        <dbReference type="ARBA" id="ARBA00022723"/>
    </source>
</evidence>
<dbReference type="GO" id="GO:0016208">
    <property type="term" value="F:AMP binding"/>
    <property type="evidence" value="ECO:0007669"/>
    <property type="project" value="TreeGrafter"/>
</dbReference>
<dbReference type="InterPro" id="IPR000023">
    <property type="entry name" value="Phosphofructokinase_dom"/>
</dbReference>
<dbReference type="GO" id="GO:0005945">
    <property type="term" value="C:6-phosphofructokinase complex"/>
    <property type="evidence" value="ECO:0007669"/>
    <property type="project" value="TreeGrafter"/>
</dbReference>
<dbReference type="InterPro" id="IPR022953">
    <property type="entry name" value="ATP_PFK"/>
</dbReference>
<keyword evidence="10 15" id="KW-0418">Kinase</keyword>
<evidence type="ECO:0000256" key="7">
    <source>
        <dbReference type="ARBA" id="ARBA00022679"/>
    </source>
</evidence>
<feature type="binding site" evidence="15">
    <location>
        <position position="14"/>
    </location>
    <ligand>
        <name>ATP</name>
        <dbReference type="ChEBI" id="CHEBI:30616"/>
    </ligand>
</feature>
<feature type="binding site" evidence="15">
    <location>
        <begin position="105"/>
        <end position="108"/>
    </location>
    <ligand>
        <name>ATP</name>
        <dbReference type="ChEBI" id="CHEBI:30616"/>
    </ligand>
</feature>
<keyword evidence="7 15" id="KW-0808">Transferase</keyword>
<dbReference type="Proteomes" id="UP000051448">
    <property type="component" value="Unassembled WGS sequence"/>
</dbReference>
<feature type="binding site" evidence="15">
    <location>
        <begin position="24"/>
        <end position="28"/>
    </location>
    <ligand>
        <name>ADP</name>
        <dbReference type="ChEBI" id="CHEBI:456216"/>
        <note>allosteric activator; ligand shared between dimeric partners</note>
    </ligand>
</feature>
<feature type="binding site" evidence="15">
    <location>
        <position position="165"/>
    </location>
    <ligand>
        <name>substrate</name>
        <note>ligand shared between dimeric partners</note>
    </ligand>
</feature>
<keyword evidence="8 15" id="KW-0479">Metal-binding</keyword>
<dbReference type="Pfam" id="PF00365">
    <property type="entry name" value="PFK"/>
    <property type="match status" value="1"/>
</dbReference>
<feature type="domain" description="Phosphofructokinase" evidence="16">
    <location>
        <begin position="6"/>
        <end position="278"/>
    </location>
</feature>
<dbReference type="InterPro" id="IPR012003">
    <property type="entry name" value="ATP_PFK_prok-type"/>
</dbReference>
<dbReference type="Gene3D" id="3.40.50.460">
    <property type="entry name" value="Phosphofructokinase domain"/>
    <property type="match status" value="1"/>
</dbReference>
<evidence type="ECO:0000256" key="12">
    <source>
        <dbReference type="ARBA" id="ARBA00022842"/>
    </source>
</evidence>
<feature type="binding site" description="in other chain" evidence="15">
    <location>
        <begin position="216"/>
        <end position="218"/>
    </location>
    <ligand>
        <name>ADP</name>
        <dbReference type="ChEBI" id="CHEBI:456216"/>
        <note>allosteric activator; ligand shared between dimeric partners</note>
    </ligand>
</feature>
<evidence type="ECO:0000256" key="9">
    <source>
        <dbReference type="ARBA" id="ARBA00022741"/>
    </source>
</evidence>
<evidence type="ECO:0000256" key="11">
    <source>
        <dbReference type="ARBA" id="ARBA00022840"/>
    </source>
</evidence>
<organism evidence="17 18">
    <name type="scientific">Liquorilactobacillus hordei DSM 19519</name>
    <dbReference type="NCBI Taxonomy" id="1423759"/>
    <lineage>
        <taxon>Bacteria</taxon>
        <taxon>Bacillati</taxon>
        <taxon>Bacillota</taxon>
        <taxon>Bacilli</taxon>
        <taxon>Lactobacillales</taxon>
        <taxon>Lactobacillaceae</taxon>
        <taxon>Liquorilactobacillus</taxon>
    </lineage>
</organism>
<keyword evidence="11 15" id="KW-0067">ATP-binding</keyword>
<evidence type="ECO:0000259" key="16">
    <source>
        <dbReference type="Pfam" id="PF00365"/>
    </source>
</evidence>
<proteinExistence type="inferred from homology"/>
<dbReference type="Gene3D" id="3.40.50.450">
    <property type="match status" value="1"/>
</dbReference>
<keyword evidence="13 15" id="KW-0324">Glycolysis</keyword>
<feature type="binding site" description="in other chain" evidence="15">
    <location>
        <position position="225"/>
    </location>
    <ligand>
        <name>substrate</name>
        <note>ligand shared between dimeric partners</note>
    </ligand>
</feature>
<comment type="caution">
    <text evidence="17">The sequence shown here is derived from an EMBL/GenBank/DDBJ whole genome shotgun (WGS) entry which is preliminary data.</text>
</comment>
<feature type="active site" description="Proton acceptor" evidence="15">
    <location>
        <position position="130"/>
    </location>
</feature>
<dbReference type="GO" id="GO:0061621">
    <property type="term" value="P:canonical glycolysis"/>
    <property type="evidence" value="ECO:0007669"/>
    <property type="project" value="TreeGrafter"/>
</dbReference>
<dbReference type="InterPro" id="IPR015912">
    <property type="entry name" value="Phosphofructokinase_CS"/>
</dbReference>
<evidence type="ECO:0000256" key="6">
    <source>
        <dbReference type="ARBA" id="ARBA00022533"/>
    </source>
</evidence>
<evidence type="ECO:0000256" key="13">
    <source>
        <dbReference type="ARBA" id="ARBA00023152"/>
    </source>
</evidence>
<comment type="pathway">
    <text evidence="4 15">Carbohydrate degradation; glycolysis; D-glyceraldehyde 3-phosphate and glycerone phosphate from D-glucose: step 3/4.</text>
</comment>
<dbReference type="NCBIfam" id="TIGR02482">
    <property type="entry name" value="PFKA_ATP"/>
    <property type="match status" value="1"/>
</dbReference>
<keyword evidence="18" id="KW-1185">Reference proteome</keyword>
<evidence type="ECO:0000313" key="18">
    <source>
        <dbReference type="Proteomes" id="UP000051448"/>
    </source>
</evidence>
<dbReference type="FunFam" id="3.40.50.450:FF:000001">
    <property type="entry name" value="ATP-dependent 6-phosphofructokinase"/>
    <property type="match status" value="1"/>
</dbReference>
<keyword evidence="9 15" id="KW-0547">Nucleotide-binding</keyword>
<feature type="binding site" description="in other chain" evidence="15">
    <location>
        <begin position="252"/>
        <end position="255"/>
    </location>
    <ligand>
        <name>substrate</name>
        <note>ligand shared between dimeric partners</note>
    </ligand>
</feature>
<reference evidence="17 18" key="1">
    <citation type="journal article" date="2015" name="Genome Announc.">
        <title>Expanding the biotechnology potential of lactobacilli through comparative genomics of 213 strains and associated genera.</title>
        <authorList>
            <person name="Sun Z."/>
            <person name="Harris H.M."/>
            <person name="McCann A."/>
            <person name="Guo C."/>
            <person name="Argimon S."/>
            <person name="Zhang W."/>
            <person name="Yang X."/>
            <person name="Jeffery I.B."/>
            <person name="Cooney J.C."/>
            <person name="Kagawa T.F."/>
            <person name="Liu W."/>
            <person name="Song Y."/>
            <person name="Salvetti E."/>
            <person name="Wrobel A."/>
            <person name="Rasinkangas P."/>
            <person name="Parkhill J."/>
            <person name="Rea M.C."/>
            <person name="O'Sullivan O."/>
            <person name="Ritari J."/>
            <person name="Douillard F.P."/>
            <person name="Paul Ross R."/>
            <person name="Yang R."/>
            <person name="Briner A.E."/>
            <person name="Felis G.E."/>
            <person name="de Vos W.M."/>
            <person name="Barrangou R."/>
            <person name="Klaenhammer T.R."/>
            <person name="Caufield P.W."/>
            <person name="Cui Y."/>
            <person name="Zhang H."/>
            <person name="O'Toole P.W."/>
        </authorList>
    </citation>
    <scope>NUCLEOTIDE SEQUENCE [LARGE SCALE GENOMIC DNA]</scope>
    <source>
        <strain evidence="17 18">DSM 19519</strain>
    </source>
</reference>
<dbReference type="GO" id="GO:0006002">
    <property type="term" value="P:fructose 6-phosphate metabolic process"/>
    <property type="evidence" value="ECO:0007669"/>
    <property type="project" value="UniProtKB-UniRule"/>
</dbReference>
<dbReference type="GO" id="GO:0046872">
    <property type="term" value="F:metal ion binding"/>
    <property type="evidence" value="ECO:0007669"/>
    <property type="project" value="UniProtKB-KW"/>
</dbReference>
<evidence type="ECO:0000256" key="15">
    <source>
        <dbReference type="HAMAP-Rule" id="MF_00339"/>
    </source>
</evidence>
<dbReference type="GO" id="GO:0003872">
    <property type="term" value="F:6-phosphofructokinase activity"/>
    <property type="evidence" value="ECO:0007669"/>
    <property type="project" value="UniProtKB-UniRule"/>
</dbReference>
<comment type="subcellular location">
    <subcellularLocation>
        <location evidence="3 15">Cytoplasm</location>
    </subcellularLocation>
</comment>
<dbReference type="GO" id="GO:0030388">
    <property type="term" value="P:fructose 1,6-bisphosphate metabolic process"/>
    <property type="evidence" value="ECO:0007669"/>
    <property type="project" value="TreeGrafter"/>
</dbReference>
<comment type="similarity">
    <text evidence="15">Belongs to the phosphofructokinase type A (PFKA) family. ATP-dependent PFK group I subfamily. Prokaryotic clade 'B1' sub-subfamily.</text>
</comment>
<sequence length="323" mass="34820">MKKMKRIGILTSGGDASGMNAAIRSIARSAISAGLEAYGINYGFAGLVAGNIRQLESKDMDGIIDRGGTILYSARFPEFAEEKTQLKGIEQLKKFGIDALVVIGGDGSYHGAERLTQHGFNSIGVPGTIDNDIPGTDFTVGFDTAVNVALDALDRINDTATSHQRTFVVEVMGRGAGDIALWAGNAADADAIVIPEREYDIKEIAEHLKRNYENGKDHGLIVLAEGVMSAADFKEQLDQYGDFDSRAITLGHVQRGGRPTAKDRVLASMFGDYAVRLLLEGKGGLAIGIRDNKLVATDIIDTLENHKHITDVSLLDLNDRLRF</sequence>
<comment type="activity regulation">
    <text evidence="15">Allosterically activated by ADP and other diphosphonucleosides, and allosterically inhibited by phosphoenolpyruvate.</text>
</comment>
<evidence type="ECO:0000313" key="17">
    <source>
        <dbReference type="EMBL" id="KRL08249.1"/>
    </source>
</evidence>
<dbReference type="InterPro" id="IPR012828">
    <property type="entry name" value="PFKA_ATP_prok"/>
</dbReference>
<evidence type="ECO:0000256" key="14">
    <source>
        <dbReference type="ARBA" id="ARBA00048070"/>
    </source>
</evidence>
<dbReference type="PANTHER" id="PTHR13697:SF4">
    <property type="entry name" value="ATP-DEPENDENT 6-PHOSPHOFRUCTOKINASE"/>
    <property type="match status" value="1"/>
</dbReference>
<dbReference type="PIRSF" id="PIRSF000532">
    <property type="entry name" value="ATP_PFK_prok"/>
    <property type="match status" value="1"/>
</dbReference>
<gene>
    <name evidence="15" type="primary">pfkA</name>
    <name evidence="17" type="ORF">FC92_GL000038</name>
</gene>
<feature type="binding site" description="in other chain" evidence="15">
    <location>
        <begin position="172"/>
        <end position="174"/>
    </location>
    <ligand>
        <name>substrate</name>
        <note>ligand shared between dimeric partners</note>
    </ligand>
</feature>
<evidence type="ECO:0000256" key="10">
    <source>
        <dbReference type="ARBA" id="ARBA00022777"/>
    </source>
</evidence>
<keyword evidence="12 15" id="KW-0460">Magnesium</keyword>
<feature type="binding site" evidence="15">
    <location>
        <position position="106"/>
    </location>
    <ligand>
        <name>Mg(2+)</name>
        <dbReference type="ChEBI" id="CHEBI:18420"/>
        <note>catalytic</note>
    </ligand>
</feature>
<comment type="catalytic activity">
    <reaction evidence="14 15">
        <text>beta-D-fructose 6-phosphate + ATP = beta-D-fructose 1,6-bisphosphate + ADP + H(+)</text>
        <dbReference type="Rhea" id="RHEA:16109"/>
        <dbReference type="ChEBI" id="CHEBI:15378"/>
        <dbReference type="ChEBI" id="CHEBI:30616"/>
        <dbReference type="ChEBI" id="CHEBI:32966"/>
        <dbReference type="ChEBI" id="CHEBI:57634"/>
        <dbReference type="ChEBI" id="CHEBI:456216"/>
        <dbReference type="EC" id="2.7.1.11"/>
    </reaction>
</comment>
<dbReference type="FunFam" id="3.40.50.460:FF:000002">
    <property type="entry name" value="ATP-dependent 6-phosphofructokinase"/>
    <property type="match status" value="1"/>
</dbReference>
<feature type="binding site" evidence="15">
    <location>
        <position position="246"/>
    </location>
    <ligand>
        <name>substrate</name>
        <note>ligand shared between dimeric partners</note>
    </ligand>
</feature>
<dbReference type="GO" id="GO:0042802">
    <property type="term" value="F:identical protein binding"/>
    <property type="evidence" value="ECO:0007669"/>
    <property type="project" value="TreeGrafter"/>
</dbReference>
<dbReference type="GO" id="GO:0005524">
    <property type="term" value="F:ATP binding"/>
    <property type="evidence" value="ECO:0007669"/>
    <property type="project" value="UniProtKB-UniRule"/>
</dbReference>
<evidence type="ECO:0000256" key="3">
    <source>
        <dbReference type="ARBA" id="ARBA00004496"/>
    </source>
</evidence>
<dbReference type="PATRIC" id="fig|1423759.3.peg.38"/>
<dbReference type="SUPFAM" id="SSF53784">
    <property type="entry name" value="Phosphofructokinase"/>
    <property type="match status" value="1"/>
</dbReference>
<comment type="caution">
    <text evidence="15">Lacks conserved residue(s) required for the propagation of feature annotation.</text>
</comment>
<dbReference type="STRING" id="1423759.FC92_GL000038"/>